<organism evidence="1 2">
    <name type="scientific">Flavobacterium chuncheonense</name>
    <dbReference type="NCBI Taxonomy" id="2026653"/>
    <lineage>
        <taxon>Bacteria</taxon>
        <taxon>Pseudomonadati</taxon>
        <taxon>Bacteroidota</taxon>
        <taxon>Flavobacteriia</taxon>
        <taxon>Flavobacteriales</taxon>
        <taxon>Flavobacteriaceae</taxon>
        <taxon>Flavobacterium</taxon>
    </lineage>
</organism>
<evidence type="ECO:0000313" key="2">
    <source>
        <dbReference type="Proteomes" id="UP001597534"/>
    </source>
</evidence>
<comment type="caution">
    <text evidence="1">The sequence shown here is derived from an EMBL/GenBank/DDBJ whole genome shotgun (WGS) entry which is preliminary data.</text>
</comment>
<proteinExistence type="predicted"/>
<name>A0ABW5YKS2_9FLAO</name>
<dbReference type="Proteomes" id="UP001597534">
    <property type="component" value="Unassembled WGS sequence"/>
</dbReference>
<accession>A0ABW5YKS2</accession>
<dbReference type="RefSeq" id="WP_379810746.1">
    <property type="nucleotide sequence ID" value="NZ_JBHUPC010000012.1"/>
</dbReference>
<reference evidence="2" key="1">
    <citation type="journal article" date="2019" name="Int. J. Syst. Evol. Microbiol.">
        <title>The Global Catalogue of Microorganisms (GCM) 10K type strain sequencing project: providing services to taxonomists for standard genome sequencing and annotation.</title>
        <authorList>
            <consortium name="The Broad Institute Genomics Platform"/>
            <consortium name="The Broad Institute Genome Sequencing Center for Infectious Disease"/>
            <person name="Wu L."/>
            <person name="Ma J."/>
        </authorList>
    </citation>
    <scope>NUCLEOTIDE SEQUENCE [LARGE SCALE GENOMIC DNA]</scope>
    <source>
        <strain evidence="2">KCTC 22671</strain>
    </source>
</reference>
<protein>
    <submittedName>
        <fullName evidence="1">Uncharacterized protein</fullName>
    </submittedName>
</protein>
<keyword evidence="2" id="KW-1185">Reference proteome</keyword>
<evidence type="ECO:0000313" key="1">
    <source>
        <dbReference type="EMBL" id="MFD2891193.1"/>
    </source>
</evidence>
<sequence length="246" mass="28057">MKKITSKVVVFAREEDVMASRYEDNYEEVMSKDIIMLPNDKISEFSRNYKILGNKKVANNSVLIAHPYKENYFINIEDSDEIIQREKLNNTADLARLLGAKKVEVLSISQHEINKHYDFSFDGKLKVNTLKIDVVKSLDEDTKKAFSLINKYPGAIPDYPKALEKLDEYGLEIDPEVKALVESRNPDDRNLLSSQQIKLMTTSEINESLDVASSLIALGGILDISVNFKSRISYRKSVELTINIEF</sequence>
<gene>
    <name evidence="1" type="ORF">ACFS5J_04105</name>
</gene>
<dbReference type="EMBL" id="JBHUPC010000012">
    <property type="protein sequence ID" value="MFD2891193.1"/>
    <property type="molecule type" value="Genomic_DNA"/>
</dbReference>